<dbReference type="Proteomes" id="UP001286313">
    <property type="component" value="Unassembled WGS sequence"/>
</dbReference>
<dbReference type="Pfam" id="PF02891">
    <property type="entry name" value="zf-MIZ"/>
    <property type="match status" value="1"/>
</dbReference>
<evidence type="ECO:0000259" key="11">
    <source>
        <dbReference type="PROSITE" id="PS51466"/>
    </source>
</evidence>
<dbReference type="EMBL" id="JAWQEG010000286">
    <property type="protein sequence ID" value="KAK3892037.1"/>
    <property type="molecule type" value="Genomic_DNA"/>
</dbReference>
<evidence type="ECO:0000313" key="13">
    <source>
        <dbReference type="Proteomes" id="UP001286313"/>
    </source>
</evidence>
<dbReference type="InterPro" id="IPR023321">
    <property type="entry name" value="PINIT"/>
</dbReference>
<gene>
    <name evidence="12" type="ORF">Pcinc_004006</name>
</gene>
<organism evidence="12 13">
    <name type="scientific">Petrolisthes cinctipes</name>
    <name type="common">Flat porcelain crab</name>
    <dbReference type="NCBI Taxonomy" id="88211"/>
    <lineage>
        <taxon>Eukaryota</taxon>
        <taxon>Metazoa</taxon>
        <taxon>Ecdysozoa</taxon>
        <taxon>Arthropoda</taxon>
        <taxon>Crustacea</taxon>
        <taxon>Multicrustacea</taxon>
        <taxon>Malacostraca</taxon>
        <taxon>Eumalacostraca</taxon>
        <taxon>Eucarida</taxon>
        <taxon>Decapoda</taxon>
        <taxon>Pleocyemata</taxon>
        <taxon>Anomura</taxon>
        <taxon>Galatheoidea</taxon>
        <taxon>Porcellanidae</taxon>
        <taxon>Petrolisthes</taxon>
    </lineage>
</organism>
<evidence type="ECO:0000256" key="8">
    <source>
        <dbReference type="PROSITE-ProRule" id="PRU00452"/>
    </source>
</evidence>
<feature type="domain" description="SP-RING-type" evidence="10">
    <location>
        <begin position="330"/>
        <end position="411"/>
    </location>
</feature>
<keyword evidence="7" id="KW-0862">Zinc</keyword>
<dbReference type="Gene3D" id="3.30.40.10">
    <property type="entry name" value="Zinc/RING finger domain, C3HC4 (zinc finger)"/>
    <property type="match status" value="1"/>
</dbReference>
<dbReference type="PANTHER" id="PTHR10782">
    <property type="entry name" value="ZINC FINGER MIZ DOMAIN-CONTAINING PROTEIN"/>
    <property type="match status" value="1"/>
</dbReference>
<feature type="region of interest" description="Disordered" evidence="9">
    <location>
        <begin position="576"/>
        <end position="616"/>
    </location>
</feature>
<accession>A0AAE1GHS2</accession>
<dbReference type="InterPro" id="IPR013083">
    <property type="entry name" value="Znf_RING/FYVE/PHD"/>
</dbReference>
<name>A0AAE1GHS2_PETCI</name>
<feature type="region of interest" description="Disordered" evidence="9">
    <location>
        <begin position="1"/>
        <end position="23"/>
    </location>
</feature>
<dbReference type="PROSITE" id="PS51466">
    <property type="entry name" value="PINIT"/>
    <property type="match status" value="1"/>
</dbReference>
<feature type="compositionally biased region" description="Polar residues" evidence="9">
    <location>
        <begin position="588"/>
        <end position="616"/>
    </location>
</feature>
<proteinExistence type="inferred from homology"/>
<evidence type="ECO:0000256" key="2">
    <source>
        <dbReference type="ARBA" id="ARBA00005383"/>
    </source>
</evidence>
<evidence type="ECO:0000256" key="1">
    <source>
        <dbReference type="ARBA" id="ARBA00004718"/>
    </source>
</evidence>
<keyword evidence="3" id="KW-0808">Transferase</keyword>
<keyword evidence="4" id="KW-0479">Metal-binding</keyword>
<evidence type="ECO:0000256" key="4">
    <source>
        <dbReference type="ARBA" id="ARBA00022723"/>
    </source>
</evidence>
<dbReference type="GO" id="GO:0016925">
    <property type="term" value="P:protein sumoylation"/>
    <property type="evidence" value="ECO:0007669"/>
    <property type="project" value="TreeGrafter"/>
</dbReference>
<protein>
    <recommendedName>
        <fullName evidence="14">E3 SUMO-protein ligase PIAS2</fullName>
    </recommendedName>
</protein>
<dbReference type="GO" id="GO:0061665">
    <property type="term" value="F:SUMO ligase activity"/>
    <property type="evidence" value="ECO:0007669"/>
    <property type="project" value="TreeGrafter"/>
</dbReference>
<evidence type="ECO:0008006" key="14">
    <source>
        <dbReference type="Google" id="ProtNLM"/>
    </source>
</evidence>
<dbReference type="InterPro" id="IPR004181">
    <property type="entry name" value="Znf_MIZ"/>
</dbReference>
<comment type="similarity">
    <text evidence="2">Belongs to the PIAS family.</text>
</comment>
<evidence type="ECO:0000256" key="9">
    <source>
        <dbReference type="SAM" id="MobiDB-lite"/>
    </source>
</evidence>
<dbReference type="GO" id="GO:0000785">
    <property type="term" value="C:chromatin"/>
    <property type="evidence" value="ECO:0007669"/>
    <property type="project" value="TreeGrafter"/>
</dbReference>
<dbReference type="InterPro" id="IPR038654">
    <property type="entry name" value="PINIT_sf"/>
</dbReference>
<dbReference type="GO" id="GO:0008270">
    <property type="term" value="F:zinc ion binding"/>
    <property type="evidence" value="ECO:0007669"/>
    <property type="project" value="UniProtKB-KW"/>
</dbReference>
<dbReference type="GO" id="GO:0006357">
    <property type="term" value="P:regulation of transcription by RNA polymerase II"/>
    <property type="evidence" value="ECO:0007669"/>
    <property type="project" value="TreeGrafter"/>
</dbReference>
<feature type="region of interest" description="Disordered" evidence="9">
    <location>
        <begin position="426"/>
        <end position="452"/>
    </location>
</feature>
<evidence type="ECO:0000256" key="6">
    <source>
        <dbReference type="ARBA" id="ARBA00022786"/>
    </source>
</evidence>
<evidence type="ECO:0000256" key="7">
    <source>
        <dbReference type="ARBA" id="ARBA00022833"/>
    </source>
</evidence>
<dbReference type="Pfam" id="PF14324">
    <property type="entry name" value="PINIT"/>
    <property type="match status" value="1"/>
</dbReference>
<reference evidence="12" key="1">
    <citation type="submission" date="2023-10" db="EMBL/GenBank/DDBJ databases">
        <title>Genome assemblies of two species of porcelain crab, Petrolisthes cinctipes and Petrolisthes manimaculis (Anomura: Porcellanidae).</title>
        <authorList>
            <person name="Angst P."/>
        </authorList>
    </citation>
    <scope>NUCLEOTIDE SEQUENCE</scope>
    <source>
        <strain evidence="12">PB745_01</strain>
        <tissue evidence="12">Gill</tissue>
    </source>
</reference>
<keyword evidence="6" id="KW-0833">Ubl conjugation pathway</keyword>
<dbReference type="PANTHER" id="PTHR10782:SF94">
    <property type="entry name" value="SUPPRESSOR OF VARIEGATION 2-10, ISOFORM I"/>
    <property type="match status" value="1"/>
</dbReference>
<feature type="domain" description="PINIT" evidence="11">
    <location>
        <begin position="157"/>
        <end position="306"/>
    </location>
</feature>
<evidence type="ECO:0000259" key="10">
    <source>
        <dbReference type="PROSITE" id="PS51044"/>
    </source>
</evidence>
<keyword evidence="5 8" id="KW-0863">Zinc-finger</keyword>
<feature type="compositionally biased region" description="Basic and acidic residues" evidence="9">
    <location>
        <begin position="441"/>
        <end position="452"/>
    </location>
</feature>
<dbReference type="AlphaFoldDB" id="A0AAE1GHS2"/>
<dbReference type="GO" id="GO:0003712">
    <property type="term" value="F:transcription coregulator activity"/>
    <property type="evidence" value="ECO:0007669"/>
    <property type="project" value="TreeGrafter"/>
</dbReference>
<comment type="pathway">
    <text evidence="1">Protein modification; protein sumoylation.</text>
</comment>
<dbReference type="PROSITE" id="PS51044">
    <property type="entry name" value="ZF_SP_RING"/>
    <property type="match status" value="1"/>
</dbReference>
<comment type="caution">
    <text evidence="12">The sequence shown here is derived from an EMBL/GenBank/DDBJ whole genome shotgun (WGS) entry which is preliminary data.</text>
</comment>
<keyword evidence="13" id="KW-1185">Reference proteome</keyword>
<evidence type="ECO:0000256" key="3">
    <source>
        <dbReference type="ARBA" id="ARBA00022679"/>
    </source>
</evidence>
<evidence type="ECO:0000313" key="12">
    <source>
        <dbReference type="EMBL" id="KAK3892037.1"/>
    </source>
</evidence>
<evidence type="ECO:0000256" key="5">
    <source>
        <dbReference type="ARBA" id="ARBA00022771"/>
    </source>
</evidence>
<dbReference type="Gene3D" id="2.60.120.780">
    <property type="entry name" value="PINIT domain"/>
    <property type="match status" value="1"/>
</dbReference>
<sequence>MPGQHDRCVPVHPLSSRSSGSRYYRTGRSRWGPVTVPEYVCPREYQQNGFRMQFNNLPYSYGGGSQPPLQQRQQQQQYYYPVSQNPWSELRQPHLQSSSVVNYRENRNHISRPIRNNDSGMYDNQNRSRQRYPAFPRPPPLLPLTSCTQEPLDTNNKENNAYCVPDSSVEMTHLPFFRRVSFLKKFQTKGNSPVVIWFPLKESEMQTLKDKNQGYQVQMRVCLPNTSEEQNDYFPRNIVVEVNCKFLLLPGFESIPRGPARPIDITHLCTLSKPGNNHVKVITSENVMIQVSLVQKLTSGHLLRTIQDQGYTSPHDTAIKIREKLEGSQVGDEIASTTQRCSLLCPLSKTRMNLPCRATTCHHFQCFDVTSYLQMNERNPKWLCPVCFQPAKYKDLHIDGYFKEILDQNTVCDMVILTASGKWEPLQDEEKKKRKKKKQKQQNDKEKETPEALRMEAAVTPSGLNTSCLSHTIVLDSDSEEELTTTNLHYTSSLLHQGNGSVDDESVGTITLSDDETFNTPGTFNFQSMYCSTPISKETTPVHTTRSLRSSTLAPSVILSVNNSDVAMQPVYTRNLRRSKRKSMSKSNANDLSKNVSSSRTTCTENSTPEYSTNTLNKGKRTALHDMVLRSSKRTKTN</sequence>